<evidence type="ECO:0000256" key="1">
    <source>
        <dbReference type="ARBA" id="ARBA00004141"/>
    </source>
</evidence>
<evidence type="ECO:0000313" key="6">
    <source>
        <dbReference type="EMBL" id="ORX98486.1"/>
    </source>
</evidence>
<sequence length="118" mass="12987">MFKYRLELREHAFEMISTISVVSLFLYPLVAGAIQIPLRIALPLAVRGVTAQLALNIETVLGGDLNTTAFTVSVTGILSAVGGQWFVQKLQFSKDNYIIIGVTLGCYANALWYCCKRT</sequence>
<comment type="subcellular location">
    <subcellularLocation>
        <location evidence="1">Membrane</location>
        <topology evidence="1">Multi-pass membrane protein</topology>
    </subcellularLocation>
</comment>
<dbReference type="OrthoDB" id="2502820at2759"/>
<comment type="caution">
    <text evidence="6">The sequence shown here is derived from an EMBL/GenBank/DDBJ whole genome shotgun (WGS) entry which is preliminary data.</text>
</comment>
<dbReference type="PANTHER" id="PTHR30249">
    <property type="entry name" value="PUTATIVE SEROTONIN TRANSPORTER"/>
    <property type="match status" value="1"/>
</dbReference>
<dbReference type="EMBL" id="MCFE01000113">
    <property type="protein sequence ID" value="ORX98486.1"/>
    <property type="molecule type" value="Genomic_DNA"/>
</dbReference>
<feature type="transmembrane region" description="Helical" evidence="5">
    <location>
        <begin position="67"/>
        <end position="85"/>
    </location>
</feature>
<feature type="transmembrane region" description="Helical" evidence="5">
    <location>
        <begin position="12"/>
        <end position="30"/>
    </location>
</feature>
<dbReference type="InterPro" id="IPR007300">
    <property type="entry name" value="CidB/LrgB"/>
</dbReference>
<feature type="transmembrane region" description="Helical" evidence="5">
    <location>
        <begin position="97"/>
        <end position="115"/>
    </location>
</feature>
<evidence type="ECO:0000313" key="7">
    <source>
        <dbReference type="Proteomes" id="UP000193498"/>
    </source>
</evidence>
<organism evidence="6 7">
    <name type="scientific">Basidiobolus meristosporus CBS 931.73</name>
    <dbReference type="NCBI Taxonomy" id="1314790"/>
    <lineage>
        <taxon>Eukaryota</taxon>
        <taxon>Fungi</taxon>
        <taxon>Fungi incertae sedis</taxon>
        <taxon>Zoopagomycota</taxon>
        <taxon>Entomophthoromycotina</taxon>
        <taxon>Basidiobolomycetes</taxon>
        <taxon>Basidiobolales</taxon>
        <taxon>Basidiobolaceae</taxon>
        <taxon>Basidiobolus</taxon>
    </lineage>
</organism>
<reference evidence="6 7" key="1">
    <citation type="submission" date="2016-07" db="EMBL/GenBank/DDBJ databases">
        <title>Pervasive Adenine N6-methylation of Active Genes in Fungi.</title>
        <authorList>
            <consortium name="DOE Joint Genome Institute"/>
            <person name="Mondo S.J."/>
            <person name="Dannebaum R.O."/>
            <person name="Kuo R.C."/>
            <person name="Labutti K."/>
            <person name="Haridas S."/>
            <person name="Kuo A."/>
            <person name="Salamov A."/>
            <person name="Ahrendt S.R."/>
            <person name="Lipzen A."/>
            <person name="Sullivan W."/>
            <person name="Andreopoulos W.B."/>
            <person name="Clum A."/>
            <person name="Lindquist E."/>
            <person name="Daum C."/>
            <person name="Ramamoorthy G.K."/>
            <person name="Gryganskyi A."/>
            <person name="Culley D."/>
            <person name="Magnuson J.K."/>
            <person name="James T.Y."/>
            <person name="O'Malley M.A."/>
            <person name="Stajich J.E."/>
            <person name="Spatafora J.W."/>
            <person name="Visel A."/>
            <person name="Grigoriev I.V."/>
        </authorList>
    </citation>
    <scope>NUCLEOTIDE SEQUENCE [LARGE SCALE GENOMIC DNA]</scope>
    <source>
        <strain evidence="6 7">CBS 931.73</strain>
    </source>
</reference>
<gene>
    <name evidence="6" type="ORF">K493DRAFT_299918</name>
</gene>
<keyword evidence="4 5" id="KW-0472">Membrane</keyword>
<protein>
    <submittedName>
        <fullName evidence="6">Uncharacterized protein</fullName>
    </submittedName>
</protein>
<dbReference type="AlphaFoldDB" id="A0A1Y1YL50"/>
<accession>A0A1Y1YL50</accession>
<dbReference type="Proteomes" id="UP000193498">
    <property type="component" value="Unassembled WGS sequence"/>
</dbReference>
<evidence type="ECO:0000256" key="3">
    <source>
        <dbReference type="ARBA" id="ARBA00022989"/>
    </source>
</evidence>
<dbReference type="Pfam" id="PF04172">
    <property type="entry name" value="LrgB"/>
    <property type="match status" value="1"/>
</dbReference>
<evidence type="ECO:0000256" key="4">
    <source>
        <dbReference type="ARBA" id="ARBA00023136"/>
    </source>
</evidence>
<proteinExistence type="predicted"/>
<evidence type="ECO:0000256" key="2">
    <source>
        <dbReference type="ARBA" id="ARBA00022692"/>
    </source>
</evidence>
<name>A0A1Y1YL50_9FUNG</name>
<dbReference type="GO" id="GO:0016020">
    <property type="term" value="C:membrane"/>
    <property type="evidence" value="ECO:0007669"/>
    <property type="project" value="UniProtKB-SubCell"/>
</dbReference>
<dbReference type="InParanoid" id="A0A1Y1YL50"/>
<keyword evidence="7" id="KW-1185">Reference proteome</keyword>
<evidence type="ECO:0000256" key="5">
    <source>
        <dbReference type="SAM" id="Phobius"/>
    </source>
</evidence>
<keyword evidence="3 5" id="KW-1133">Transmembrane helix</keyword>
<dbReference type="PANTHER" id="PTHR30249:SF0">
    <property type="entry name" value="PLASTIDAL GLYCOLATE_GLYCERATE TRANSLOCATOR 1, CHLOROPLASTIC"/>
    <property type="match status" value="1"/>
</dbReference>
<keyword evidence="2 5" id="KW-0812">Transmembrane</keyword>